<dbReference type="AlphaFoldDB" id="A0A6J5GH96"/>
<protein>
    <submittedName>
        <fullName evidence="1">Uncharacterized protein</fullName>
    </submittedName>
</protein>
<accession>A0A6J5GH96</accession>
<dbReference type="Proteomes" id="UP000494252">
    <property type="component" value="Unassembled WGS sequence"/>
</dbReference>
<reference evidence="1 2" key="1">
    <citation type="submission" date="2020-04" db="EMBL/GenBank/DDBJ databases">
        <authorList>
            <person name="De Canck E."/>
        </authorList>
    </citation>
    <scope>NUCLEOTIDE SEQUENCE [LARGE SCALE GENOMIC DNA]</scope>
    <source>
        <strain evidence="1 2">LMG 27177</strain>
    </source>
</reference>
<keyword evidence="2" id="KW-1185">Reference proteome</keyword>
<sequence length="82" mass="8195">MDTELSDSAPTVALAPIAVEFTDSAPAPEPIAVLESLPAAAPAPTANASTPVAAATGPIAMAFITSEADVAEPWVVYELTAM</sequence>
<evidence type="ECO:0000313" key="1">
    <source>
        <dbReference type="EMBL" id="CAB3800799.1"/>
    </source>
</evidence>
<name>A0A6J5GH96_9BURK</name>
<gene>
    <name evidence="1" type="ORF">LMG27177_04889</name>
</gene>
<evidence type="ECO:0000313" key="2">
    <source>
        <dbReference type="Proteomes" id="UP000494252"/>
    </source>
</evidence>
<organism evidence="1 2">
    <name type="scientific">Paraburkholderia fynbosensis</name>
    <dbReference type="NCBI Taxonomy" id="1200993"/>
    <lineage>
        <taxon>Bacteria</taxon>
        <taxon>Pseudomonadati</taxon>
        <taxon>Pseudomonadota</taxon>
        <taxon>Betaproteobacteria</taxon>
        <taxon>Burkholderiales</taxon>
        <taxon>Burkholderiaceae</taxon>
        <taxon>Paraburkholderia</taxon>
    </lineage>
</organism>
<dbReference type="EMBL" id="CADIKI010000016">
    <property type="protein sequence ID" value="CAB3800799.1"/>
    <property type="molecule type" value="Genomic_DNA"/>
</dbReference>
<proteinExistence type="predicted"/>